<evidence type="ECO:0000256" key="1">
    <source>
        <dbReference type="SAM" id="MobiDB-lite"/>
    </source>
</evidence>
<sequence length="255" mass="26006">MQFSKSLMLLAALTTGTLARPTGMERRGATTTSASSNSDWTATPSSGSYATSGFGSSTSSTGTGVTYAGNVGNPYGSNIIEVSASEASQYKYVAQFKGSNTDDWTVAVFNKYGKDGKMDGWYGQACNTFTLAAGETKYIAFDDDSQGGWAAASGSTIPTDSSGGYASTWGEFDFGSTTNNGWSGFDVSAIAAQNAGMSISGMKICDALGSTCSSITKDAASVDNAYTAAETDIGGIGANIASGPVRLAVTIDYSS</sequence>
<keyword evidence="2" id="KW-0732">Signal</keyword>
<protein>
    <recommendedName>
        <fullName evidence="5">Allergen Asp f 4</fullName>
    </recommendedName>
</protein>
<dbReference type="GO" id="GO:0019863">
    <property type="term" value="F:IgE binding"/>
    <property type="evidence" value="ECO:0007669"/>
    <property type="project" value="InterPro"/>
</dbReference>
<dbReference type="AlphaFoldDB" id="A0A9W4MU55"/>
<dbReference type="PANTHER" id="PTHR42039:SF1">
    <property type="entry name" value="PUTATIVE (AFU_ORTHOLOGUE AFUA_3G02940)-RELATED"/>
    <property type="match status" value="1"/>
</dbReference>
<dbReference type="Pfam" id="PF25312">
    <property type="entry name" value="Allergen_Asp_f_4"/>
    <property type="match status" value="1"/>
</dbReference>
<feature type="signal peptide" evidence="2">
    <location>
        <begin position="1"/>
        <end position="19"/>
    </location>
</feature>
<dbReference type="GO" id="GO:0005576">
    <property type="term" value="C:extracellular region"/>
    <property type="evidence" value="ECO:0007669"/>
    <property type="project" value="InterPro"/>
</dbReference>
<feature type="compositionally biased region" description="Polar residues" evidence="1">
    <location>
        <begin position="29"/>
        <end position="43"/>
    </location>
</feature>
<reference evidence="3" key="1">
    <citation type="submission" date="2021-07" db="EMBL/GenBank/DDBJ databases">
        <authorList>
            <person name="Branca A.L. A."/>
        </authorList>
    </citation>
    <scope>NUCLEOTIDE SEQUENCE</scope>
</reference>
<comment type="caution">
    <text evidence="3">The sequence shown here is derived from an EMBL/GenBank/DDBJ whole genome shotgun (WGS) entry which is preliminary data.</text>
</comment>
<evidence type="ECO:0008006" key="5">
    <source>
        <dbReference type="Google" id="ProtNLM"/>
    </source>
</evidence>
<proteinExistence type="predicted"/>
<evidence type="ECO:0000256" key="2">
    <source>
        <dbReference type="SAM" id="SignalP"/>
    </source>
</evidence>
<feature type="region of interest" description="Disordered" evidence="1">
    <location>
        <begin position="20"/>
        <end position="43"/>
    </location>
</feature>
<dbReference type="OrthoDB" id="118256at2759"/>
<gene>
    <name evidence="3" type="ORF">POLS_LOCUS4029</name>
</gene>
<dbReference type="Proteomes" id="UP001153618">
    <property type="component" value="Unassembled WGS sequence"/>
</dbReference>
<dbReference type="EMBL" id="CAJVOS010000020">
    <property type="protein sequence ID" value="CAG8078005.1"/>
    <property type="molecule type" value="Genomic_DNA"/>
</dbReference>
<accession>A0A9W4MU55</accession>
<evidence type="ECO:0000313" key="4">
    <source>
        <dbReference type="Proteomes" id="UP001153618"/>
    </source>
</evidence>
<dbReference type="InterPro" id="IPR038903">
    <property type="entry name" value="Allergen_Asp_f_4"/>
</dbReference>
<keyword evidence="4" id="KW-1185">Reference proteome</keyword>
<organism evidence="3 4">
    <name type="scientific">Penicillium olsonii</name>
    <dbReference type="NCBI Taxonomy" id="99116"/>
    <lineage>
        <taxon>Eukaryota</taxon>
        <taxon>Fungi</taxon>
        <taxon>Dikarya</taxon>
        <taxon>Ascomycota</taxon>
        <taxon>Pezizomycotina</taxon>
        <taxon>Eurotiomycetes</taxon>
        <taxon>Eurotiomycetidae</taxon>
        <taxon>Eurotiales</taxon>
        <taxon>Aspergillaceae</taxon>
        <taxon>Penicillium</taxon>
    </lineage>
</organism>
<feature type="chain" id="PRO_5040846933" description="Allergen Asp f 4" evidence="2">
    <location>
        <begin position="20"/>
        <end position="255"/>
    </location>
</feature>
<evidence type="ECO:0000313" key="3">
    <source>
        <dbReference type="EMBL" id="CAG8078005.1"/>
    </source>
</evidence>
<dbReference type="PANTHER" id="PTHR42039">
    <property type="entry name" value="PUTATIVE (AFU_ORTHOLOGUE AFUA_3G02940)-RELATED"/>
    <property type="match status" value="1"/>
</dbReference>
<name>A0A9W4MU55_PENOL</name>